<dbReference type="InterPro" id="IPR036271">
    <property type="entry name" value="Tet_transcr_reg_TetR-rel_C_sf"/>
</dbReference>
<feature type="DNA-binding region" description="H-T-H motif" evidence="4">
    <location>
        <begin position="29"/>
        <end position="48"/>
    </location>
</feature>
<keyword evidence="7" id="KW-1185">Reference proteome</keyword>
<sequence>MGCVVADTKERLVDGAIKVLGSDGLAGASARTIAAAAGVNQALVFYHFGTVDQLLSVACRQATESRVALYRERFAAVSSIGELLDVGRQLQQIERAEGNVAILAQMLAGAQTDERLAPAVAACLKLWIAEIEPVLHRVTAASPVADLVDVPGLARVVASTFIGLELLTGVDPDGAAAAVAALERLGVLVEVVDGLGPVARRALQAKLRKAAR</sequence>
<evidence type="ECO:0000313" key="7">
    <source>
        <dbReference type="Proteomes" id="UP001501470"/>
    </source>
</evidence>
<dbReference type="PRINTS" id="PR00455">
    <property type="entry name" value="HTHTETR"/>
</dbReference>
<evidence type="ECO:0000256" key="4">
    <source>
        <dbReference type="PROSITE-ProRule" id="PRU00335"/>
    </source>
</evidence>
<dbReference type="PANTHER" id="PTHR30055:SF234">
    <property type="entry name" value="HTH-TYPE TRANSCRIPTIONAL REGULATOR BETI"/>
    <property type="match status" value="1"/>
</dbReference>
<evidence type="ECO:0000259" key="5">
    <source>
        <dbReference type="PROSITE" id="PS50977"/>
    </source>
</evidence>
<dbReference type="EMBL" id="BAAAQD010000004">
    <property type="protein sequence ID" value="GAA1511967.1"/>
    <property type="molecule type" value="Genomic_DNA"/>
</dbReference>
<accession>A0ABN2A5T7</accession>
<gene>
    <name evidence="6" type="ORF">GCM10009827_027760</name>
</gene>
<evidence type="ECO:0000313" key="6">
    <source>
        <dbReference type="EMBL" id="GAA1511967.1"/>
    </source>
</evidence>
<reference evidence="6 7" key="1">
    <citation type="journal article" date="2019" name="Int. J. Syst. Evol. Microbiol.">
        <title>The Global Catalogue of Microorganisms (GCM) 10K type strain sequencing project: providing services to taxonomists for standard genome sequencing and annotation.</title>
        <authorList>
            <consortium name="The Broad Institute Genomics Platform"/>
            <consortium name="The Broad Institute Genome Sequencing Center for Infectious Disease"/>
            <person name="Wu L."/>
            <person name="Ma J."/>
        </authorList>
    </citation>
    <scope>NUCLEOTIDE SEQUENCE [LARGE SCALE GENOMIC DNA]</scope>
    <source>
        <strain evidence="6 7">JCM 15933</strain>
    </source>
</reference>
<evidence type="ECO:0000256" key="1">
    <source>
        <dbReference type="ARBA" id="ARBA00023015"/>
    </source>
</evidence>
<comment type="caution">
    <text evidence="6">The sequence shown here is derived from an EMBL/GenBank/DDBJ whole genome shotgun (WGS) entry which is preliminary data.</text>
</comment>
<dbReference type="InterPro" id="IPR001647">
    <property type="entry name" value="HTH_TetR"/>
</dbReference>
<keyword evidence="1" id="KW-0805">Transcription regulation</keyword>
<dbReference type="InterPro" id="IPR009057">
    <property type="entry name" value="Homeodomain-like_sf"/>
</dbReference>
<dbReference type="Pfam" id="PF00440">
    <property type="entry name" value="TetR_N"/>
    <property type="match status" value="1"/>
</dbReference>
<name>A0ABN2A5T7_9ACTN</name>
<feature type="domain" description="HTH tetR-type" evidence="5">
    <location>
        <begin position="6"/>
        <end position="66"/>
    </location>
</feature>
<dbReference type="Proteomes" id="UP001501470">
    <property type="component" value="Unassembled WGS sequence"/>
</dbReference>
<dbReference type="Gene3D" id="1.10.357.10">
    <property type="entry name" value="Tetracycline Repressor, domain 2"/>
    <property type="match status" value="1"/>
</dbReference>
<dbReference type="PROSITE" id="PS50977">
    <property type="entry name" value="HTH_TETR_2"/>
    <property type="match status" value="1"/>
</dbReference>
<protein>
    <submittedName>
        <fullName evidence="6">TetR family transcriptional regulator</fullName>
    </submittedName>
</protein>
<dbReference type="SUPFAM" id="SSF46689">
    <property type="entry name" value="Homeodomain-like"/>
    <property type="match status" value="1"/>
</dbReference>
<dbReference type="InterPro" id="IPR050109">
    <property type="entry name" value="HTH-type_TetR-like_transc_reg"/>
</dbReference>
<dbReference type="PANTHER" id="PTHR30055">
    <property type="entry name" value="HTH-TYPE TRANSCRIPTIONAL REGULATOR RUTR"/>
    <property type="match status" value="1"/>
</dbReference>
<organism evidence="6 7">
    <name type="scientific">Dactylosporangium maewongense</name>
    <dbReference type="NCBI Taxonomy" id="634393"/>
    <lineage>
        <taxon>Bacteria</taxon>
        <taxon>Bacillati</taxon>
        <taxon>Actinomycetota</taxon>
        <taxon>Actinomycetes</taxon>
        <taxon>Micromonosporales</taxon>
        <taxon>Micromonosporaceae</taxon>
        <taxon>Dactylosporangium</taxon>
    </lineage>
</organism>
<evidence type="ECO:0000256" key="3">
    <source>
        <dbReference type="ARBA" id="ARBA00023163"/>
    </source>
</evidence>
<proteinExistence type="predicted"/>
<keyword evidence="2 4" id="KW-0238">DNA-binding</keyword>
<keyword evidence="3" id="KW-0804">Transcription</keyword>
<evidence type="ECO:0000256" key="2">
    <source>
        <dbReference type="ARBA" id="ARBA00023125"/>
    </source>
</evidence>
<dbReference type="SUPFAM" id="SSF48498">
    <property type="entry name" value="Tetracyclin repressor-like, C-terminal domain"/>
    <property type="match status" value="1"/>
</dbReference>